<evidence type="ECO:0000256" key="12">
    <source>
        <dbReference type="PROSITE-ProRule" id="PRU00175"/>
    </source>
</evidence>
<feature type="compositionally biased region" description="Low complexity" evidence="13">
    <location>
        <begin position="385"/>
        <end position="406"/>
    </location>
</feature>
<dbReference type="GO" id="GO:0016567">
    <property type="term" value="P:protein ubiquitination"/>
    <property type="evidence" value="ECO:0007669"/>
    <property type="project" value="TreeGrafter"/>
</dbReference>
<keyword evidence="4" id="KW-0808">Transferase</keyword>
<reference evidence="15" key="1">
    <citation type="submission" date="2022-11" db="EMBL/GenBank/DDBJ databases">
        <authorList>
            <person name="Petersen C."/>
        </authorList>
    </citation>
    <scope>NUCLEOTIDE SEQUENCE</scope>
    <source>
        <strain evidence="15">IBT 19713</strain>
    </source>
</reference>
<accession>A0A9W9NZA2</accession>
<dbReference type="PANTHER" id="PTHR45977:SF4">
    <property type="entry name" value="RING-TYPE DOMAIN-CONTAINING PROTEIN"/>
    <property type="match status" value="1"/>
</dbReference>
<evidence type="ECO:0000256" key="3">
    <source>
        <dbReference type="ARBA" id="ARBA00012483"/>
    </source>
</evidence>
<feature type="compositionally biased region" description="Basic and acidic residues" evidence="13">
    <location>
        <begin position="361"/>
        <end position="379"/>
    </location>
</feature>
<dbReference type="EC" id="2.3.2.27" evidence="3"/>
<evidence type="ECO:0000256" key="11">
    <source>
        <dbReference type="ARBA" id="ARBA00023136"/>
    </source>
</evidence>
<name>A0A9W9NZA2_9EURO</name>
<dbReference type="EMBL" id="JAPQKS010000004">
    <property type="protein sequence ID" value="KAJ5232499.1"/>
    <property type="molecule type" value="Genomic_DNA"/>
</dbReference>
<dbReference type="PANTHER" id="PTHR45977">
    <property type="entry name" value="TARGET OF ERK KINASE MPK-1"/>
    <property type="match status" value="1"/>
</dbReference>
<evidence type="ECO:0000256" key="6">
    <source>
        <dbReference type="ARBA" id="ARBA00022723"/>
    </source>
</evidence>
<evidence type="ECO:0000256" key="5">
    <source>
        <dbReference type="ARBA" id="ARBA00022692"/>
    </source>
</evidence>
<dbReference type="GeneID" id="83202055"/>
<evidence type="ECO:0000256" key="1">
    <source>
        <dbReference type="ARBA" id="ARBA00000900"/>
    </source>
</evidence>
<sequence>MQGFINLASFGVEATDALPAGTTSPPSQADIAARLIVRFRELVALDIEGSPSLEGVFGAIVECIVTGRHIRQIQGEIVDLLNQITLSFIDGASDQVTTSGSEAEEGEDGDEGNGPEFPSEAATNTELFYLEAERRLTDEDQKCMWCLYDVPAGEVATFLPCSHWFHPPCIRAWLRFNGHCPWCRQTINERIYKARYARVELDGRVIEASRRAEERRDAAVAAMQEAMSSAETDEERLRIQVEYQARVRRQIEEYRDELLYEDIIIPPWPLISAAITRGIPQPPREITSAHGRPRSQEEEEKQRRGHSAPGRTSGRPEWGSGTKREREEADEQGRPPKAAKGLHEGTAEHDEEIGEHGGATGEHDGEMSEHDSATGEHGCEGATGGRNSNNGSCSSRETPTRTNRNTPNERAHLGSRVSNSIRRVRDSAMARTQSIRRMVRSIRDRPRRTRTRRNPDQ</sequence>
<keyword evidence="10" id="KW-1133">Transmembrane helix</keyword>
<feature type="compositionally biased region" description="Basic and acidic residues" evidence="13">
    <location>
        <begin position="322"/>
        <end position="334"/>
    </location>
</feature>
<proteinExistence type="predicted"/>
<feature type="compositionally biased region" description="Basic residues" evidence="13">
    <location>
        <begin position="437"/>
        <end position="457"/>
    </location>
</feature>
<evidence type="ECO:0000256" key="13">
    <source>
        <dbReference type="SAM" id="MobiDB-lite"/>
    </source>
</evidence>
<gene>
    <name evidence="15" type="ORF">N7468_005455</name>
</gene>
<dbReference type="SUPFAM" id="SSF57850">
    <property type="entry name" value="RING/U-box"/>
    <property type="match status" value="1"/>
</dbReference>
<keyword evidence="16" id="KW-1185">Reference proteome</keyword>
<feature type="domain" description="RING-type" evidence="14">
    <location>
        <begin position="143"/>
        <end position="184"/>
    </location>
</feature>
<dbReference type="OrthoDB" id="8062037at2759"/>
<comment type="subcellular location">
    <subcellularLocation>
        <location evidence="2">Membrane</location>
        <topology evidence="2">Multi-pass membrane protein</topology>
    </subcellularLocation>
</comment>
<reference evidence="15" key="2">
    <citation type="journal article" date="2023" name="IMA Fungus">
        <title>Comparative genomic study of the Penicillium genus elucidates a diverse pangenome and 15 lateral gene transfer events.</title>
        <authorList>
            <person name="Petersen C."/>
            <person name="Sorensen T."/>
            <person name="Nielsen M.R."/>
            <person name="Sondergaard T.E."/>
            <person name="Sorensen J.L."/>
            <person name="Fitzpatrick D.A."/>
            <person name="Frisvad J.C."/>
            <person name="Nielsen K.L."/>
        </authorList>
    </citation>
    <scope>NUCLEOTIDE SEQUENCE</scope>
    <source>
        <strain evidence="15">IBT 19713</strain>
    </source>
</reference>
<dbReference type="PROSITE" id="PS50089">
    <property type="entry name" value="ZF_RING_2"/>
    <property type="match status" value="1"/>
</dbReference>
<evidence type="ECO:0000313" key="16">
    <source>
        <dbReference type="Proteomes" id="UP001150941"/>
    </source>
</evidence>
<keyword evidence="11" id="KW-0472">Membrane</keyword>
<dbReference type="InterPro" id="IPR001841">
    <property type="entry name" value="Znf_RING"/>
</dbReference>
<dbReference type="Pfam" id="PF13639">
    <property type="entry name" value="zf-RING_2"/>
    <property type="match status" value="1"/>
</dbReference>
<dbReference type="InterPro" id="IPR013083">
    <property type="entry name" value="Znf_RING/FYVE/PHD"/>
</dbReference>
<keyword evidence="5" id="KW-0812">Transmembrane</keyword>
<organism evidence="15 16">
    <name type="scientific">Penicillium chermesinum</name>
    <dbReference type="NCBI Taxonomy" id="63820"/>
    <lineage>
        <taxon>Eukaryota</taxon>
        <taxon>Fungi</taxon>
        <taxon>Dikarya</taxon>
        <taxon>Ascomycota</taxon>
        <taxon>Pezizomycotina</taxon>
        <taxon>Eurotiomycetes</taxon>
        <taxon>Eurotiomycetidae</taxon>
        <taxon>Eurotiales</taxon>
        <taxon>Aspergillaceae</taxon>
        <taxon>Penicillium</taxon>
    </lineage>
</organism>
<evidence type="ECO:0000256" key="8">
    <source>
        <dbReference type="ARBA" id="ARBA00022786"/>
    </source>
</evidence>
<evidence type="ECO:0000256" key="2">
    <source>
        <dbReference type="ARBA" id="ARBA00004141"/>
    </source>
</evidence>
<dbReference type="GO" id="GO:0016020">
    <property type="term" value="C:membrane"/>
    <property type="evidence" value="ECO:0007669"/>
    <property type="project" value="UniProtKB-SubCell"/>
</dbReference>
<dbReference type="GO" id="GO:0006511">
    <property type="term" value="P:ubiquitin-dependent protein catabolic process"/>
    <property type="evidence" value="ECO:0007669"/>
    <property type="project" value="TreeGrafter"/>
</dbReference>
<protein>
    <recommendedName>
        <fullName evidence="3">RING-type E3 ubiquitin transferase</fullName>
        <ecNumber evidence="3">2.3.2.27</ecNumber>
    </recommendedName>
</protein>
<evidence type="ECO:0000256" key="10">
    <source>
        <dbReference type="ARBA" id="ARBA00022989"/>
    </source>
</evidence>
<comment type="catalytic activity">
    <reaction evidence="1">
        <text>S-ubiquitinyl-[E2 ubiquitin-conjugating enzyme]-L-cysteine + [acceptor protein]-L-lysine = [E2 ubiquitin-conjugating enzyme]-L-cysteine + N(6)-ubiquitinyl-[acceptor protein]-L-lysine.</text>
        <dbReference type="EC" id="2.3.2.27"/>
    </reaction>
</comment>
<keyword evidence="9" id="KW-0862">Zinc</keyword>
<dbReference type="RefSeq" id="XP_058330492.1">
    <property type="nucleotide sequence ID" value="XM_058474752.1"/>
</dbReference>
<evidence type="ECO:0000256" key="9">
    <source>
        <dbReference type="ARBA" id="ARBA00022833"/>
    </source>
</evidence>
<feature type="region of interest" description="Disordered" evidence="13">
    <location>
        <begin position="281"/>
        <end position="457"/>
    </location>
</feature>
<dbReference type="Gene3D" id="3.30.40.10">
    <property type="entry name" value="Zinc/RING finger domain, C3HC4 (zinc finger)"/>
    <property type="match status" value="1"/>
</dbReference>
<feature type="compositionally biased region" description="Acidic residues" evidence="13">
    <location>
        <begin position="102"/>
        <end position="113"/>
    </location>
</feature>
<keyword evidence="8" id="KW-0833">Ubl conjugation pathway</keyword>
<dbReference type="Proteomes" id="UP001150941">
    <property type="component" value="Unassembled WGS sequence"/>
</dbReference>
<evidence type="ECO:0000259" key="14">
    <source>
        <dbReference type="PROSITE" id="PS50089"/>
    </source>
</evidence>
<comment type="caution">
    <text evidence="15">The sequence shown here is derived from an EMBL/GenBank/DDBJ whole genome shotgun (WGS) entry which is preliminary data.</text>
</comment>
<dbReference type="GO" id="GO:0008270">
    <property type="term" value="F:zinc ion binding"/>
    <property type="evidence" value="ECO:0007669"/>
    <property type="project" value="UniProtKB-KW"/>
</dbReference>
<evidence type="ECO:0000256" key="4">
    <source>
        <dbReference type="ARBA" id="ARBA00022679"/>
    </source>
</evidence>
<dbReference type="AlphaFoldDB" id="A0A9W9NZA2"/>
<evidence type="ECO:0000256" key="7">
    <source>
        <dbReference type="ARBA" id="ARBA00022771"/>
    </source>
</evidence>
<feature type="region of interest" description="Disordered" evidence="13">
    <location>
        <begin position="95"/>
        <end position="120"/>
    </location>
</feature>
<dbReference type="GO" id="GO:0061630">
    <property type="term" value="F:ubiquitin protein ligase activity"/>
    <property type="evidence" value="ECO:0007669"/>
    <property type="project" value="UniProtKB-EC"/>
</dbReference>
<keyword evidence="7 12" id="KW-0863">Zinc-finger</keyword>
<evidence type="ECO:0000313" key="15">
    <source>
        <dbReference type="EMBL" id="KAJ5232499.1"/>
    </source>
</evidence>
<keyword evidence="6" id="KW-0479">Metal-binding</keyword>